<gene>
    <name evidence="2" type="ORF">WN71_037770</name>
</gene>
<reference evidence="2" key="1">
    <citation type="submission" date="2016-10" db="EMBL/GenBank/DDBJ databases">
        <title>Genome sequence of Streptomyces mangrovisoli MUSC 149.</title>
        <authorList>
            <person name="Lee L.-H."/>
            <person name="Ser H.-L."/>
        </authorList>
    </citation>
    <scope>NUCLEOTIDE SEQUENCE [LARGE SCALE GENOMIC DNA]</scope>
    <source>
        <strain evidence="2">MUSC 149</strain>
    </source>
</reference>
<protein>
    <recommendedName>
        <fullName evidence="4">Secreted protein</fullName>
    </recommendedName>
</protein>
<keyword evidence="1" id="KW-0732">Signal</keyword>
<sequence length="155" mass="16688">MSRRTLATAVALTTTALLTAAMTTAAPAATRTVPAAHPAARQSGPTVLVDCAFHPKVKPAQFILACGDGNSRLGSLHWSHWGRYSASGSGVNVVNDCKPYCAAGKFHSYPVSVRLDSPRPWKAHPRELQYKQLTLTYTHGKPPGFPRVLTLPLWS</sequence>
<dbReference type="RefSeq" id="WP_046592392.1">
    <property type="nucleotide sequence ID" value="NZ_LAVA02000140.1"/>
</dbReference>
<evidence type="ECO:0000256" key="1">
    <source>
        <dbReference type="SAM" id="SignalP"/>
    </source>
</evidence>
<dbReference type="AlphaFoldDB" id="A0A1J4NKH8"/>
<keyword evidence="3" id="KW-1185">Reference proteome</keyword>
<evidence type="ECO:0000313" key="3">
    <source>
        <dbReference type="Proteomes" id="UP000034196"/>
    </source>
</evidence>
<comment type="caution">
    <text evidence="2">The sequence shown here is derived from an EMBL/GenBank/DDBJ whole genome shotgun (WGS) entry which is preliminary data.</text>
</comment>
<organism evidence="2 3">
    <name type="scientific">Streptomyces mangrovisoli</name>
    <dbReference type="NCBI Taxonomy" id="1428628"/>
    <lineage>
        <taxon>Bacteria</taxon>
        <taxon>Bacillati</taxon>
        <taxon>Actinomycetota</taxon>
        <taxon>Actinomycetes</taxon>
        <taxon>Kitasatosporales</taxon>
        <taxon>Streptomycetaceae</taxon>
        <taxon>Streptomyces</taxon>
    </lineage>
</organism>
<feature type="signal peptide" evidence="1">
    <location>
        <begin position="1"/>
        <end position="25"/>
    </location>
</feature>
<evidence type="ECO:0008006" key="4">
    <source>
        <dbReference type="Google" id="ProtNLM"/>
    </source>
</evidence>
<proteinExistence type="predicted"/>
<name>A0A1J4NKH8_9ACTN</name>
<dbReference type="STRING" id="1428628.WN71_037770"/>
<dbReference type="EMBL" id="LAVA02000140">
    <property type="protein sequence ID" value="OIJ62760.1"/>
    <property type="molecule type" value="Genomic_DNA"/>
</dbReference>
<dbReference type="Proteomes" id="UP000034196">
    <property type="component" value="Unassembled WGS sequence"/>
</dbReference>
<dbReference type="OrthoDB" id="5149662at2"/>
<accession>A0A1J4NKH8</accession>
<feature type="chain" id="PRO_5038829150" description="Secreted protein" evidence="1">
    <location>
        <begin position="26"/>
        <end position="155"/>
    </location>
</feature>
<evidence type="ECO:0000313" key="2">
    <source>
        <dbReference type="EMBL" id="OIJ62760.1"/>
    </source>
</evidence>